<accession>A0ABU5R5N0</accession>
<keyword evidence="4" id="KW-1185">Reference proteome</keyword>
<dbReference type="Proteomes" id="UP001304298">
    <property type="component" value="Unassembled WGS sequence"/>
</dbReference>
<sequence>MTDTTARLARILGAVRAEAVQGKHQDLVEHLDAAAPADRGERIRVVVVGETNRGKSTLVNSLIGRPLLSPVSAEVTTSCWLELSYGERDEAVVLLADPAAPGTPRRVPIDVRDVARYVALPEIADPVLGVEVKLRAPLLRDLVLVDTPGVGGLQEGHAQATLAALGQADAVLFVCDATQPILAPEVAFLAEAAVRVPAVVVAATKRDTNADFEVVVAETRSRLAARDELRHAPVFAVSAPLADRATDVEDAGIAARLVELSGMAELVGTLKRQAASGADALRAANAARVAARVCRVLLARAEESAAHALGDADRERELEAEIATLTGLLADREWLMSATDRRLTDLLDETVGGFTTAVAQLRDRFKAEAEHGPANRLDALAPRMIADLTALGVTTLEATEERTTRLAAALLDRLGFGGVAQPSPQPVGRPAGPAVPRFSDDAPARAQAGLTVATDVFEKLTKIAGGAAAVVTFLTGPGVLAACLALAAGAGWWRYHSGAEGERRKQLAAWVTSAAEGERAGFDRELTERIRRVRTYLDEVLPELITARRRELTRLQSELADLERAGAQARQAAAASLTTLVAVLTGLLRDADELAAELLERKPTP</sequence>
<feature type="coiled-coil region" evidence="1">
    <location>
        <begin position="545"/>
        <end position="572"/>
    </location>
</feature>
<gene>
    <name evidence="3" type="ORF">VA596_18455</name>
</gene>
<dbReference type="Gene3D" id="3.40.50.300">
    <property type="entry name" value="P-loop containing nucleotide triphosphate hydrolases"/>
    <property type="match status" value="1"/>
</dbReference>
<feature type="domain" description="Dynamin N-terminal" evidence="2">
    <location>
        <begin position="45"/>
        <end position="192"/>
    </location>
</feature>
<name>A0ABU5R5N0_9PSEU</name>
<dbReference type="EMBL" id="JAYFSI010000003">
    <property type="protein sequence ID" value="MEA5361531.1"/>
    <property type="molecule type" value="Genomic_DNA"/>
</dbReference>
<dbReference type="InterPro" id="IPR051943">
    <property type="entry name" value="TRAFAC_Dynamin-like_GTPase"/>
</dbReference>
<organism evidence="3 4">
    <name type="scientific">Amycolatopsis heterodermiae</name>
    <dbReference type="NCBI Taxonomy" id="3110235"/>
    <lineage>
        <taxon>Bacteria</taxon>
        <taxon>Bacillati</taxon>
        <taxon>Actinomycetota</taxon>
        <taxon>Actinomycetes</taxon>
        <taxon>Pseudonocardiales</taxon>
        <taxon>Pseudonocardiaceae</taxon>
        <taxon>Amycolatopsis</taxon>
    </lineage>
</organism>
<dbReference type="InterPro" id="IPR045063">
    <property type="entry name" value="Dynamin_N"/>
</dbReference>
<evidence type="ECO:0000259" key="2">
    <source>
        <dbReference type="Pfam" id="PF00350"/>
    </source>
</evidence>
<evidence type="ECO:0000256" key="1">
    <source>
        <dbReference type="SAM" id="Coils"/>
    </source>
</evidence>
<dbReference type="SUPFAM" id="SSF52540">
    <property type="entry name" value="P-loop containing nucleoside triphosphate hydrolases"/>
    <property type="match status" value="1"/>
</dbReference>
<proteinExistence type="predicted"/>
<evidence type="ECO:0000313" key="3">
    <source>
        <dbReference type="EMBL" id="MEA5361531.1"/>
    </source>
</evidence>
<protein>
    <submittedName>
        <fullName evidence="3">Dynamin family protein</fullName>
    </submittedName>
</protein>
<keyword evidence="1" id="KW-0175">Coiled coil</keyword>
<dbReference type="InterPro" id="IPR027417">
    <property type="entry name" value="P-loop_NTPase"/>
</dbReference>
<dbReference type="RefSeq" id="WP_323328726.1">
    <property type="nucleotide sequence ID" value="NZ_JAYFSI010000003.1"/>
</dbReference>
<evidence type="ECO:0000313" key="4">
    <source>
        <dbReference type="Proteomes" id="UP001304298"/>
    </source>
</evidence>
<dbReference type="PANTHER" id="PTHR43681">
    <property type="entry name" value="TRANSMEMBRANE GTPASE FZO"/>
    <property type="match status" value="1"/>
</dbReference>
<dbReference type="Pfam" id="PF00350">
    <property type="entry name" value="Dynamin_N"/>
    <property type="match status" value="1"/>
</dbReference>
<comment type="caution">
    <text evidence="3">The sequence shown here is derived from an EMBL/GenBank/DDBJ whole genome shotgun (WGS) entry which is preliminary data.</text>
</comment>
<dbReference type="PANTHER" id="PTHR43681:SF1">
    <property type="entry name" value="SARCALUMENIN"/>
    <property type="match status" value="1"/>
</dbReference>
<reference evidence="3 4" key="1">
    <citation type="submission" date="2023-12" db="EMBL/GenBank/DDBJ databases">
        <title>Amycolatopsis sp. V23-08.</title>
        <authorList>
            <person name="Somphong A."/>
        </authorList>
    </citation>
    <scope>NUCLEOTIDE SEQUENCE [LARGE SCALE GENOMIC DNA]</scope>
    <source>
        <strain evidence="3 4">V23-08</strain>
    </source>
</reference>